<evidence type="ECO:0000313" key="6">
    <source>
        <dbReference type="Proteomes" id="UP001235064"/>
    </source>
</evidence>
<reference evidence="5 6" key="1">
    <citation type="submission" date="2023-06" db="EMBL/GenBank/DDBJ databases">
        <title>Microbacterium sp. nov., isolated from a waste landfill.</title>
        <authorList>
            <person name="Wen W."/>
        </authorList>
    </citation>
    <scope>NUCLEOTIDE SEQUENCE [LARGE SCALE GENOMIC DNA]</scope>
    <source>
        <strain evidence="5 6">ASV49</strain>
    </source>
</reference>
<protein>
    <submittedName>
        <fullName evidence="5">Gfo/Idh/MocA family oxidoreductase</fullName>
    </submittedName>
</protein>
<dbReference type="InterPro" id="IPR036291">
    <property type="entry name" value="NAD(P)-bd_dom_sf"/>
</dbReference>
<sequence length="354" mass="38399">MTSTPVRVGIAGLGLISRTHATAYLQMGGLVEIAAVCDANRAVAEAFAEEFGGRVADDIDALIADPDIDVIDVILPHFLHIDVATKVLDAGKHLLIEKPVAPNFDGALTIQRKAKEAGVHFMIAENSRYMAAYQAAHRLIEAGEIGDVLHVRTTLRSNEKAHLSDPDNWRCSYDLGGGLVLDTGAHSFYLITWLLGEIESLRGVGKKLLALPNEIEDTAEITGQLRSGAHFSCTFTSISEIPHSERLELYGTRGGILIDQMANPVVKLFRGAHDYEGTVIDEVPFGPDAWHPGGWHFESVLREVTDFITSLIDGVPPLIDNRDAVYALAAVDAAYRSIRTGEPVSMADITRQAL</sequence>
<dbReference type="Gene3D" id="3.30.360.10">
    <property type="entry name" value="Dihydrodipicolinate Reductase, domain 2"/>
    <property type="match status" value="1"/>
</dbReference>
<name>A0ABT7N247_9MICO</name>
<dbReference type="Pfam" id="PF01408">
    <property type="entry name" value="GFO_IDH_MocA"/>
    <property type="match status" value="1"/>
</dbReference>
<feature type="domain" description="Gfo/Idh/MocA-like oxidoreductase N-terminal" evidence="3">
    <location>
        <begin position="6"/>
        <end position="123"/>
    </location>
</feature>
<accession>A0ABT7N247</accession>
<dbReference type="PANTHER" id="PTHR43818">
    <property type="entry name" value="BCDNA.GH03377"/>
    <property type="match status" value="1"/>
</dbReference>
<evidence type="ECO:0000313" key="5">
    <source>
        <dbReference type="EMBL" id="MDL9980746.1"/>
    </source>
</evidence>
<dbReference type="Pfam" id="PF22725">
    <property type="entry name" value="GFO_IDH_MocA_C3"/>
    <property type="match status" value="1"/>
</dbReference>
<evidence type="ECO:0000259" key="3">
    <source>
        <dbReference type="Pfam" id="PF01408"/>
    </source>
</evidence>
<dbReference type="SUPFAM" id="SSF55347">
    <property type="entry name" value="Glyceraldehyde-3-phosphate dehydrogenase-like, C-terminal domain"/>
    <property type="match status" value="1"/>
</dbReference>
<evidence type="ECO:0000256" key="2">
    <source>
        <dbReference type="ARBA" id="ARBA00023027"/>
    </source>
</evidence>
<organism evidence="5 6">
    <name type="scientific">Microbacterium candidum</name>
    <dbReference type="NCBI Taxonomy" id="3041922"/>
    <lineage>
        <taxon>Bacteria</taxon>
        <taxon>Bacillati</taxon>
        <taxon>Actinomycetota</taxon>
        <taxon>Actinomycetes</taxon>
        <taxon>Micrococcales</taxon>
        <taxon>Microbacteriaceae</taxon>
        <taxon>Microbacterium</taxon>
    </lineage>
</organism>
<dbReference type="Proteomes" id="UP001235064">
    <property type="component" value="Unassembled WGS sequence"/>
</dbReference>
<dbReference type="Gene3D" id="3.40.50.720">
    <property type="entry name" value="NAD(P)-binding Rossmann-like Domain"/>
    <property type="match status" value="1"/>
</dbReference>
<dbReference type="SUPFAM" id="SSF51735">
    <property type="entry name" value="NAD(P)-binding Rossmann-fold domains"/>
    <property type="match status" value="1"/>
</dbReference>
<dbReference type="PANTHER" id="PTHR43818:SF11">
    <property type="entry name" value="BCDNA.GH03377"/>
    <property type="match status" value="1"/>
</dbReference>
<evidence type="ECO:0000259" key="4">
    <source>
        <dbReference type="Pfam" id="PF22725"/>
    </source>
</evidence>
<dbReference type="InterPro" id="IPR055170">
    <property type="entry name" value="GFO_IDH_MocA-like_dom"/>
</dbReference>
<dbReference type="RefSeq" id="WP_286289706.1">
    <property type="nucleotide sequence ID" value="NZ_JASXSZ010000005.1"/>
</dbReference>
<proteinExistence type="predicted"/>
<keyword evidence="6" id="KW-1185">Reference proteome</keyword>
<comment type="caution">
    <text evidence="5">The sequence shown here is derived from an EMBL/GenBank/DDBJ whole genome shotgun (WGS) entry which is preliminary data.</text>
</comment>
<gene>
    <name evidence="5" type="ORF">QSV35_15510</name>
</gene>
<feature type="domain" description="GFO/IDH/MocA-like oxidoreductase" evidence="4">
    <location>
        <begin position="133"/>
        <end position="256"/>
    </location>
</feature>
<keyword evidence="2" id="KW-0520">NAD</keyword>
<evidence type="ECO:0000256" key="1">
    <source>
        <dbReference type="ARBA" id="ARBA00023002"/>
    </source>
</evidence>
<dbReference type="InterPro" id="IPR050463">
    <property type="entry name" value="Gfo/Idh/MocA_oxidrdct_glycsds"/>
</dbReference>
<dbReference type="EMBL" id="JASXSZ010000005">
    <property type="protein sequence ID" value="MDL9980746.1"/>
    <property type="molecule type" value="Genomic_DNA"/>
</dbReference>
<keyword evidence="1" id="KW-0560">Oxidoreductase</keyword>
<dbReference type="InterPro" id="IPR000683">
    <property type="entry name" value="Gfo/Idh/MocA-like_OxRdtase_N"/>
</dbReference>